<dbReference type="GeneID" id="64825178"/>
<organism evidence="2 3">
    <name type="scientific">Haloarcula quadrata</name>
    <dbReference type="NCBI Taxonomy" id="182779"/>
    <lineage>
        <taxon>Archaea</taxon>
        <taxon>Methanobacteriati</taxon>
        <taxon>Methanobacteriota</taxon>
        <taxon>Stenosarchaea group</taxon>
        <taxon>Halobacteria</taxon>
        <taxon>Halobacteriales</taxon>
        <taxon>Haloarculaceae</taxon>
        <taxon>Haloarcula</taxon>
    </lineage>
</organism>
<accession>A0A495QW24</accession>
<dbReference type="Gene3D" id="1.20.120.680">
    <property type="entry name" value="Formiminotetrahydrofolate cyclodeaminase monomer, up-and-down helical bundle"/>
    <property type="match status" value="1"/>
</dbReference>
<dbReference type="SUPFAM" id="SSF101262">
    <property type="entry name" value="Methenyltetrahydrofolate cyclohydrolase-like"/>
    <property type="match status" value="1"/>
</dbReference>
<sequence>MTFADQPIGEFLDAVASEQVTPSGGAVAPVGGAMGAALCEMVCIHTVDTDGSETAADELIDVGGALADQRERLLDLADEDAAAVDAVGAAFESGDADRIQAASKRSTEVPLETAEVCLDVVKQARTVTAKGAPVAVPDATVGALLAAAALQASVSTVRANLDMLDDESVVAAMKQQAGKVAAAGEAALDEAVANAER</sequence>
<evidence type="ECO:0000313" key="2">
    <source>
        <dbReference type="EMBL" id="RKS78361.1"/>
    </source>
</evidence>
<keyword evidence="3" id="KW-1185">Reference proteome</keyword>
<dbReference type="RefSeq" id="WP_004965921.1">
    <property type="nucleotide sequence ID" value="NZ_RBWW01000002.1"/>
</dbReference>
<dbReference type="InterPro" id="IPR036178">
    <property type="entry name" value="Formintransfe-cycloase-like_sf"/>
</dbReference>
<evidence type="ECO:0000259" key="1">
    <source>
        <dbReference type="Pfam" id="PF04961"/>
    </source>
</evidence>
<reference evidence="2 3" key="1">
    <citation type="submission" date="2018-10" db="EMBL/GenBank/DDBJ databases">
        <title>Genomic Encyclopedia of Archaeal and Bacterial Type Strains, Phase II (KMG-II): from individual species to whole genera.</title>
        <authorList>
            <person name="Goeker M."/>
        </authorList>
    </citation>
    <scope>NUCLEOTIDE SEQUENCE [LARGE SCALE GENOMIC DNA]</scope>
    <source>
        <strain evidence="2 3">DSM 11927</strain>
    </source>
</reference>
<dbReference type="Pfam" id="PF04961">
    <property type="entry name" value="FTCD_C"/>
    <property type="match status" value="1"/>
</dbReference>
<dbReference type="EMBL" id="RBWW01000002">
    <property type="protein sequence ID" value="RKS78361.1"/>
    <property type="molecule type" value="Genomic_DNA"/>
</dbReference>
<gene>
    <name evidence="2" type="ORF">BDK61_4023</name>
</gene>
<protein>
    <submittedName>
        <fullName evidence="2">Formiminotetrahydrofolate cyclodeaminase</fullName>
    </submittedName>
</protein>
<feature type="domain" description="Cyclodeaminase/cyclohydrolase" evidence="1">
    <location>
        <begin position="8"/>
        <end position="177"/>
    </location>
</feature>
<dbReference type="AlphaFoldDB" id="A0A495QW24"/>
<dbReference type="Proteomes" id="UP000268233">
    <property type="component" value="Unassembled WGS sequence"/>
</dbReference>
<comment type="caution">
    <text evidence="2">The sequence shown here is derived from an EMBL/GenBank/DDBJ whole genome shotgun (WGS) entry which is preliminary data.</text>
</comment>
<proteinExistence type="predicted"/>
<dbReference type="InterPro" id="IPR007044">
    <property type="entry name" value="Cyclodeamin/CycHdrlase"/>
</dbReference>
<dbReference type="GO" id="GO:0003824">
    <property type="term" value="F:catalytic activity"/>
    <property type="evidence" value="ECO:0007669"/>
    <property type="project" value="InterPro"/>
</dbReference>
<name>A0A495QW24_9EURY</name>
<evidence type="ECO:0000313" key="3">
    <source>
        <dbReference type="Proteomes" id="UP000268233"/>
    </source>
</evidence>